<proteinExistence type="predicted"/>
<dbReference type="EMBL" id="GGFM01010170">
    <property type="protein sequence ID" value="MBW30921.1"/>
    <property type="molecule type" value="Transcribed_RNA"/>
</dbReference>
<name>A0A2M3ZQU9_9DIPT</name>
<evidence type="ECO:0000313" key="2">
    <source>
        <dbReference type="EMBL" id="MBW30921.1"/>
    </source>
</evidence>
<accession>A0A2M3ZQU9</accession>
<dbReference type="AlphaFoldDB" id="A0A2M3ZQU9"/>
<feature type="chain" id="PRO_5014966922" evidence="1">
    <location>
        <begin position="17"/>
        <end position="81"/>
    </location>
</feature>
<evidence type="ECO:0000256" key="1">
    <source>
        <dbReference type="SAM" id="SignalP"/>
    </source>
</evidence>
<reference evidence="2" key="1">
    <citation type="submission" date="2018-01" db="EMBL/GenBank/DDBJ databases">
        <title>An insight into the sialome of Amazonian anophelines.</title>
        <authorList>
            <person name="Ribeiro J.M."/>
            <person name="Scarpassa V."/>
            <person name="Calvo E."/>
        </authorList>
    </citation>
    <scope>NUCLEOTIDE SEQUENCE</scope>
    <source>
        <tissue evidence="2">Salivary glands</tissue>
    </source>
</reference>
<sequence length="81" mass="9909">MLTMLMMVLLLDRAAWRPMEYSTATLRTRCTQHRCQNRKSNLNQEILHNLTCTTIRYRGCTRCHIHHQCPLVHRRTWRHHR</sequence>
<organism evidence="2">
    <name type="scientific">Anopheles braziliensis</name>
    <dbReference type="NCBI Taxonomy" id="58242"/>
    <lineage>
        <taxon>Eukaryota</taxon>
        <taxon>Metazoa</taxon>
        <taxon>Ecdysozoa</taxon>
        <taxon>Arthropoda</taxon>
        <taxon>Hexapoda</taxon>
        <taxon>Insecta</taxon>
        <taxon>Pterygota</taxon>
        <taxon>Neoptera</taxon>
        <taxon>Endopterygota</taxon>
        <taxon>Diptera</taxon>
        <taxon>Nematocera</taxon>
        <taxon>Culicoidea</taxon>
        <taxon>Culicidae</taxon>
        <taxon>Anophelinae</taxon>
        <taxon>Anopheles</taxon>
    </lineage>
</organism>
<feature type="signal peptide" evidence="1">
    <location>
        <begin position="1"/>
        <end position="16"/>
    </location>
</feature>
<protein>
    <submittedName>
        <fullName evidence="2">Putative secreted peptide</fullName>
    </submittedName>
</protein>
<keyword evidence="1" id="KW-0732">Signal</keyword>